<dbReference type="EMBL" id="JBHSRI010000003">
    <property type="protein sequence ID" value="MFC6038649.1"/>
    <property type="molecule type" value="Genomic_DNA"/>
</dbReference>
<evidence type="ECO:0000256" key="1">
    <source>
        <dbReference type="ARBA" id="ARBA00004141"/>
    </source>
</evidence>
<evidence type="ECO:0000256" key="4">
    <source>
        <dbReference type="ARBA" id="ARBA00023136"/>
    </source>
</evidence>
<sequence>MDNRRVLSALCYFSVLFAPFLLPLIVYFISPDTLVKHHAKRSFLSHLIPVALGVIGFIVLMVSSVTMYSTMDYSIAPTATSSFDFMSAGIPILFMLLYGILSIAVLIWNIVQGIKVIQEV</sequence>
<evidence type="ECO:0000313" key="6">
    <source>
        <dbReference type="EMBL" id="MFC6038649.1"/>
    </source>
</evidence>
<comment type="caution">
    <text evidence="6">The sequence shown here is derived from an EMBL/GenBank/DDBJ whole genome shotgun (WGS) entry which is preliminary data.</text>
</comment>
<keyword evidence="7" id="KW-1185">Reference proteome</keyword>
<keyword evidence="4 5" id="KW-0472">Membrane</keyword>
<dbReference type="InterPro" id="IPR019109">
    <property type="entry name" value="MamF_MmsF"/>
</dbReference>
<dbReference type="Proteomes" id="UP001596170">
    <property type="component" value="Unassembled WGS sequence"/>
</dbReference>
<dbReference type="Pfam" id="PF09685">
    <property type="entry name" value="MamF_MmsF"/>
    <property type="match status" value="1"/>
</dbReference>
<keyword evidence="2 5" id="KW-0812">Transmembrane</keyword>
<feature type="transmembrane region" description="Helical" evidence="5">
    <location>
        <begin position="50"/>
        <end position="68"/>
    </location>
</feature>
<reference evidence="7" key="1">
    <citation type="journal article" date="2019" name="Int. J. Syst. Evol. Microbiol.">
        <title>The Global Catalogue of Microorganisms (GCM) 10K type strain sequencing project: providing services to taxonomists for standard genome sequencing and annotation.</title>
        <authorList>
            <consortium name="The Broad Institute Genomics Platform"/>
            <consortium name="The Broad Institute Genome Sequencing Center for Infectious Disease"/>
            <person name="Wu L."/>
            <person name="Ma J."/>
        </authorList>
    </citation>
    <scope>NUCLEOTIDE SEQUENCE [LARGE SCALE GENOMIC DNA]</scope>
    <source>
        <strain evidence="7">CCUG 54527</strain>
    </source>
</reference>
<name>A0ABW1L4J8_9BACL</name>
<protein>
    <submittedName>
        <fullName evidence="6">DUF4870 domain-containing protein</fullName>
    </submittedName>
</protein>
<evidence type="ECO:0000256" key="2">
    <source>
        <dbReference type="ARBA" id="ARBA00022692"/>
    </source>
</evidence>
<feature type="transmembrane region" description="Helical" evidence="5">
    <location>
        <begin position="88"/>
        <end position="111"/>
    </location>
</feature>
<proteinExistence type="predicted"/>
<evidence type="ECO:0000313" key="7">
    <source>
        <dbReference type="Proteomes" id="UP001596170"/>
    </source>
</evidence>
<feature type="transmembrane region" description="Helical" evidence="5">
    <location>
        <begin position="6"/>
        <end position="29"/>
    </location>
</feature>
<comment type="subcellular location">
    <subcellularLocation>
        <location evidence="1">Membrane</location>
        <topology evidence="1">Multi-pass membrane protein</topology>
    </subcellularLocation>
</comment>
<gene>
    <name evidence="6" type="ORF">ACFPYN_04180</name>
</gene>
<organism evidence="6 7">
    <name type="scientific">Paenisporosarcina macmurdoensis</name>
    <dbReference type="NCBI Taxonomy" id="212659"/>
    <lineage>
        <taxon>Bacteria</taxon>
        <taxon>Bacillati</taxon>
        <taxon>Bacillota</taxon>
        <taxon>Bacilli</taxon>
        <taxon>Bacillales</taxon>
        <taxon>Caryophanaceae</taxon>
        <taxon>Paenisporosarcina</taxon>
    </lineage>
</organism>
<evidence type="ECO:0000256" key="5">
    <source>
        <dbReference type="SAM" id="Phobius"/>
    </source>
</evidence>
<keyword evidence="3 5" id="KW-1133">Transmembrane helix</keyword>
<accession>A0ABW1L4J8</accession>
<dbReference type="RefSeq" id="WP_377732694.1">
    <property type="nucleotide sequence ID" value="NZ_JBHSRI010000003.1"/>
</dbReference>
<evidence type="ECO:0000256" key="3">
    <source>
        <dbReference type="ARBA" id="ARBA00022989"/>
    </source>
</evidence>